<gene>
    <name evidence="1" type="ORF">CCMP2556_LOCUS46728</name>
</gene>
<evidence type="ECO:0000313" key="1">
    <source>
        <dbReference type="EMBL" id="CAK9098638.1"/>
    </source>
</evidence>
<evidence type="ECO:0000313" key="2">
    <source>
        <dbReference type="Proteomes" id="UP001642484"/>
    </source>
</evidence>
<sequence>MRRRKATLRLRWAERRAREITAWLQEHREVRHWLALDDLDLNIADDASIRSAETLRMGSCLTLVDPEVGLTMSHARQSSEWLLARKERPRKVART</sequence>
<reference evidence="1 2" key="1">
    <citation type="submission" date="2024-02" db="EMBL/GenBank/DDBJ databases">
        <authorList>
            <person name="Chen Y."/>
            <person name="Shah S."/>
            <person name="Dougan E. K."/>
            <person name="Thang M."/>
            <person name="Chan C."/>
        </authorList>
    </citation>
    <scope>NUCLEOTIDE SEQUENCE [LARGE SCALE GENOMIC DNA]</scope>
</reference>
<accession>A0ABP0RE88</accession>
<comment type="caution">
    <text evidence="1">The sequence shown here is derived from an EMBL/GenBank/DDBJ whole genome shotgun (WGS) entry which is preliminary data.</text>
</comment>
<proteinExistence type="predicted"/>
<organism evidence="1 2">
    <name type="scientific">Durusdinium trenchii</name>
    <dbReference type="NCBI Taxonomy" id="1381693"/>
    <lineage>
        <taxon>Eukaryota</taxon>
        <taxon>Sar</taxon>
        <taxon>Alveolata</taxon>
        <taxon>Dinophyceae</taxon>
        <taxon>Suessiales</taxon>
        <taxon>Symbiodiniaceae</taxon>
        <taxon>Durusdinium</taxon>
    </lineage>
</organism>
<dbReference type="EMBL" id="CAXAMN010025838">
    <property type="protein sequence ID" value="CAK9098638.1"/>
    <property type="molecule type" value="Genomic_DNA"/>
</dbReference>
<dbReference type="Pfam" id="PF18143">
    <property type="entry name" value="HAD_SAK_2"/>
    <property type="match status" value="1"/>
</dbReference>
<keyword evidence="2" id="KW-1185">Reference proteome</keyword>
<dbReference type="Proteomes" id="UP001642484">
    <property type="component" value="Unassembled WGS sequence"/>
</dbReference>
<name>A0ABP0RE88_9DINO</name>
<protein>
    <submittedName>
        <fullName evidence="1">Uncharacterized protein</fullName>
    </submittedName>
</protein>